<dbReference type="InterPro" id="IPR018962">
    <property type="entry name" value="DUF1995"/>
</dbReference>
<feature type="domain" description="DUF1995" evidence="2">
    <location>
        <begin position="109"/>
        <end position="337"/>
    </location>
</feature>
<dbReference type="PANTHER" id="PTHR35509:SF4">
    <property type="entry name" value="DUF1995 DOMAIN-CONTAINING PROTEIN"/>
    <property type="match status" value="1"/>
</dbReference>
<dbReference type="Proteomes" id="UP000012073">
    <property type="component" value="Unassembled WGS sequence"/>
</dbReference>
<dbReference type="RefSeq" id="XP_005715468.1">
    <property type="nucleotide sequence ID" value="XM_005715411.1"/>
</dbReference>
<feature type="region of interest" description="Disordered" evidence="1">
    <location>
        <begin position="50"/>
        <end position="77"/>
    </location>
</feature>
<reference evidence="4" key="1">
    <citation type="journal article" date="2013" name="Proc. Natl. Acad. Sci. U.S.A.">
        <title>Genome structure and metabolic features in the red seaweed Chondrus crispus shed light on evolution of the Archaeplastida.</title>
        <authorList>
            <person name="Collen J."/>
            <person name="Porcel B."/>
            <person name="Carre W."/>
            <person name="Ball S.G."/>
            <person name="Chaparro C."/>
            <person name="Tonon T."/>
            <person name="Barbeyron T."/>
            <person name="Michel G."/>
            <person name="Noel B."/>
            <person name="Valentin K."/>
            <person name="Elias M."/>
            <person name="Artiguenave F."/>
            <person name="Arun A."/>
            <person name="Aury J.M."/>
            <person name="Barbosa-Neto J.F."/>
            <person name="Bothwell J.H."/>
            <person name="Bouget F.Y."/>
            <person name="Brillet L."/>
            <person name="Cabello-Hurtado F."/>
            <person name="Capella-Gutierrez S."/>
            <person name="Charrier B."/>
            <person name="Cladiere L."/>
            <person name="Cock J.M."/>
            <person name="Coelho S.M."/>
            <person name="Colleoni C."/>
            <person name="Czjzek M."/>
            <person name="Da Silva C."/>
            <person name="Delage L."/>
            <person name="Denoeud F."/>
            <person name="Deschamps P."/>
            <person name="Dittami S.M."/>
            <person name="Gabaldon T."/>
            <person name="Gachon C.M."/>
            <person name="Groisillier A."/>
            <person name="Herve C."/>
            <person name="Jabbari K."/>
            <person name="Katinka M."/>
            <person name="Kloareg B."/>
            <person name="Kowalczyk N."/>
            <person name="Labadie K."/>
            <person name="Leblanc C."/>
            <person name="Lopez P.J."/>
            <person name="McLachlan D.H."/>
            <person name="Meslet-Cladiere L."/>
            <person name="Moustafa A."/>
            <person name="Nehr Z."/>
            <person name="Nyvall Collen P."/>
            <person name="Panaud O."/>
            <person name="Partensky F."/>
            <person name="Poulain J."/>
            <person name="Rensing S.A."/>
            <person name="Rousvoal S."/>
            <person name="Samson G."/>
            <person name="Symeonidi A."/>
            <person name="Weissenbach J."/>
            <person name="Zambounis A."/>
            <person name="Wincker P."/>
            <person name="Boyen C."/>
        </authorList>
    </citation>
    <scope>NUCLEOTIDE SEQUENCE [LARGE SCALE GENOMIC DNA]</scope>
    <source>
        <strain evidence="4">cv. Stackhouse</strain>
    </source>
</reference>
<evidence type="ECO:0000256" key="1">
    <source>
        <dbReference type="SAM" id="MobiDB-lite"/>
    </source>
</evidence>
<dbReference type="OrthoDB" id="3155at2759"/>
<accession>R7QC43</accession>
<dbReference type="EMBL" id="HG001739">
    <property type="protein sequence ID" value="CDF35649.1"/>
    <property type="molecule type" value="Genomic_DNA"/>
</dbReference>
<dbReference type="InterPro" id="IPR053021">
    <property type="entry name" value="Chloroplast_ADK"/>
</dbReference>
<dbReference type="KEGG" id="ccp:CHC_T00003756001"/>
<dbReference type="GeneID" id="17323211"/>
<protein>
    <recommendedName>
        <fullName evidence="2">DUF1995 domain-containing protein</fullName>
    </recommendedName>
</protein>
<dbReference type="AlphaFoldDB" id="R7QC43"/>
<proteinExistence type="predicted"/>
<evidence type="ECO:0000313" key="4">
    <source>
        <dbReference type="Proteomes" id="UP000012073"/>
    </source>
</evidence>
<keyword evidence="4" id="KW-1185">Reference proteome</keyword>
<organism evidence="3 4">
    <name type="scientific">Chondrus crispus</name>
    <name type="common">Carrageen Irish moss</name>
    <name type="synonym">Polymorpha crispa</name>
    <dbReference type="NCBI Taxonomy" id="2769"/>
    <lineage>
        <taxon>Eukaryota</taxon>
        <taxon>Rhodophyta</taxon>
        <taxon>Florideophyceae</taxon>
        <taxon>Rhodymeniophycidae</taxon>
        <taxon>Gigartinales</taxon>
        <taxon>Gigartinaceae</taxon>
        <taxon>Chondrus</taxon>
    </lineage>
</organism>
<dbReference type="Pfam" id="PF09353">
    <property type="entry name" value="DUF1995"/>
    <property type="match status" value="1"/>
</dbReference>
<dbReference type="OMA" id="YWAKRIA"/>
<name>R7QC43_CHOCR</name>
<evidence type="ECO:0000313" key="3">
    <source>
        <dbReference type="EMBL" id="CDF35649.1"/>
    </source>
</evidence>
<feature type="compositionally biased region" description="Polar residues" evidence="1">
    <location>
        <begin position="56"/>
        <end position="72"/>
    </location>
</feature>
<gene>
    <name evidence="3" type="ORF">CHC_T00003756001</name>
</gene>
<dbReference type="PANTHER" id="PTHR35509">
    <property type="entry name" value="DOMAIN PROTEIN, PUTATIVE (DUF1995)-RELATED"/>
    <property type="match status" value="1"/>
</dbReference>
<sequence length="364" mass="40659">MIASSSRSRSLVPSAMAFAIPLPQGFHPLHRNQCRLFLCRQSPSIASIPSYRPRQSAVSAQENGSSQTSSEKTAPEGITASSENHMESSLAPAVSMPKLYDAWFEPDHELASQACCAVDRAYSSGVRKMELQWPTVPNLEEIEAGTKLNFEFGKQVSRNLGMATQSDYPLIKRYLAQFCNLYWAKRIASCESFRDRTVWALSCDDVSKNRAEGYLENVRPGSVRNPPKKGEIGKDDVVMILDPRDTSAWVKGAKLLPQGGEGVVVFLNSQFNETYGLTGPRNGVLKGTEPVYFLKRVTRGYVFRSFPEPWLAYLEKPDMSVEVVGEFEKLPKLSEIAKVVREVSNNRYGGFYNDRYVRGFGGRL</sequence>
<evidence type="ECO:0000259" key="2">
    <source>
        <dbReference type="Pfam" id="PF09353"/>
    </source>
</evidence>
<dbReference type="Gramene" id="CDF35649">
    <property type="protein sequence ID" value="CDF35649"/>
    <property type="gene ID" value="CHC_T00003756001"/>
</dbReference>